<dbReference type="AlphaFoldDB" id="A0A4U5LND3"/>
<organism evidence="2 3">
    <name type="scientific">Steinernema carpocapsae</name>
    <name type="common">Entomopathogenic nematode</name>
    <dbReference type="NCBI Taxonomy" id="34508"/>
    <lineage>
        <taxon>Eukaryota</taxon>
        <taxon>Metazoa</taxon>
        <taxon>Ecdysozoa</taxon>
        <taxon>Nematoda</taxon>
        <taxon>Chromadorea</taxon>
        <taxon>Rhabditida</taxon>
        <taxon>Tylenchina</taxon>
        <taxon>Panagrolaimomorpha</taxon>
        <taxon>Strongyloidoidea</taxon>
        <taxon>Steinernematidae</taxon>
        <taxon>Steinernema</taxon>
    </lineage>
</organism>
<proteinExistence type="predicted"/>
<keyword evidence="1" id="KW-0812">Transmembrane</keyword>
<accession>A0A4U5LND3</accession>
<dbReference type="OrthoDB" id="5782115at2759"/>
<evidence type="ECO:0000256" key="1">
    <source>
        <dbReference type="SAM" id="Phobius"/>
    </source>
</evidence>
<sequence>MTVNLHDPRDPWAWRNPWTSESRANYAELWIIVPIIICLSLIAVIVVVPVVVHRYFKECCPCPKIWLCIDRFLSTCSDFDEPSNESNMESQHECSAAWNSGDYYRNQYTLKPPPMNYYLYQHKRSNSVSHHLTQSHSAPDNVREADMLRQWNQSMSSVNSVKSEKAHFIVPKIKLERV</sequence>
<reference evidence="2 3" key="2">
    <citation type="journal article" date="2019" name="G3 (Bethesda)">
        <title>Hybrid Assembly of the Genome of the Entomopathogenic Nematode Steinernema carpocapsae Identifies the X-Chromosome.</title>
        <authorList>
            <person name="Serra L."/>
            <person name="Macchietto M."/>
            <person name="Macias-Munoz A."/>
            <person name="McGill C.J."/>
            <person name="Rodriguez I.M."/>
            <person name="Rodriguez B."/>
            <person name="Murad R."/>
            <person name="Mortazavi A."/>
        </authorList>
    </citation>
    <scope>NUCLEOTIDE SEQUENCE [LARGE SCALE GENOMIC DNA]</scope>
    <source>
        <strain evidence="2 3">ALL</strain>
    </source>
</reference>
<gene>
    <name evidence="2" type="ORF">L596_030858</name>
</gene>
<reference evidence="2 3" key="1">
    <citation type="journal article" date="2015" name="Genome Biol.">
        <title>Comparative genomics of Steinernema reveals deeply conserved gene regulatory networks.</title>
        <authorList>
            <person name="Dillman A.R."/>
            <person name="Macchietto M."/>
            <person name="Porter C.F."/>
            <person name="Rogers A."/>
            <person name="Williams B."/>
            <person name="Antoshechkin I."/>
            <person name="Lee M.M."/>
            <person name="Goodwin Z."/>
            <person name="Lu X."/>
            <person name="Lewis E.E."/>
            <person name="Goodrich-Blair H."/>
            <person name="Stock S.P."/>
            <person name="Adams B.J."/>
            <person name="Sternberg P.W."/>
            <person name="Mortazavi A."/>
        </authorList>
    </citation>
    <scope>NUCLEOTIDE SEQUENCE [LARGE SCALE GENOMIC DNA]</scope>
    <source>
        <strain evidence="2 3">ALL</strain>
    </source>
</reference>
<keyword evidence="1" id="KW-1133">Transmembrane helix</keyword>
<protein>
    <submittedName>
        <fullName evidence="2">Uncharacterized protein</fullName>
    </submittedName>
</protein>
<name>A0A4U5LND3_STECR</name>
<keyword evidence="1" id="KW-0472">Membrane</keyword>
<comment type="caution">
    <text evidence="2">The sequence shown here is derived from an EMBL/GenBank/DDBJ whole genome shotgun (WGS) entry which is preliminary data.</text>
</comment>
<dbReference type="EMBL" id="AZBU02000016">
    <property type="protein sequence ID" value="TKR57382.1"/>
    <property type="molecule type" value="Genomic_DNA"/>
</dbReference>
<evidence type="ECO:0000313" key="3">
    <source>
        <dbReference type="Proteomes" id="UP000298663"/>
    </source>
</evidence>
<evidence type="ECO:0000313" key="2">
    <source>
        <dbReference type="EMBL" id="TKR57382.1"/>
    </source>
</evidence>
<feature type="transmembrane region" description="Helical" evidence="1">
    <location>
        <begin position="29"/>
        <end position="52"/>
    </location>
</feature>
<dbReference type="Proteomes" id="UP000298663">
    <property type="component" value="Unassembled WGS sequence"/>
</dbReference>
<keyword evidence="3" id="KW-1185">Reference proteome</keyword>